<feature type="transmembrane region" description="Helical" evidence="14">
    <location>
        <begin position="488"/>
        <end position="509"/>
    </location>
</feature>
<comment type="similarity">
    <text evidence="2 12">Belongs to the sodium:solute symporter (SSF) (TC 2.A.21) family.</text>
</comment>
<sequence length="640" mass="69593">MAASLFSGYSISGIANEAYTFGFAAIRWIPAGVALYAAFMIMAPRMHALGKSRGYLTLGELIYDRFSEPACSPIIPHTLRLVSLFCLQLPVFCYLITQFSSVAVEVRSLFADSWIGRYPAIIVASCVLLVCGLLGGLRAVAYNDVLQGFILLIGSLVFFVIQQEDLGGMSGVKEFVTSPSFQKSNPFGYKQFNYVPAAEGSWSTSSFATFIIKVMIAATMYPHLAMRLYVARDSRSMKIGLAGMNFTFFIVQFSSMVTGWVAVKALAGSPKTYSTFGSIAAIVRNKGAGGEFASALLVTAAVCAMLSTADSALIAFSTMWLRDFYLPYIKPTASQFSQVVFTKVMGVFGLALGVFLACMSVRSAQPWNLSNLFSLQTVTPIHVAPAVWLGLHWKGLRGEPVLLGMIVGLAVTFGFTFSSLNVKLSLGQEEIKSGWSPSLVGLCFNLIVTVGGGLLLEKYPNLLKTGELAQFARPMDIHKLFGEKMDPMINPVMWLVLSIIIAFIVPFYRDMGSPDYFVGSMTAWAFTSLMITGLLTLATAFCYVRFWKDYDLPKEPRLYHFDGDESQYDKEAPKDSDPSGGFAPQPMMQVFPPSSPSGVAQPMYSPGPFVNSASTPVASFQPVYPSVMTPVPSYPSIGSA</sequence>
<keyword evidence="6" id="KW-0769">Symport</keyword>
<feature type="transmembrane region" description="Helical" evidence="14">
    <location>
        <begin position="79"/>
        <end position="97"/>
    </location>
</feature>
<evidence type="ECO:0000256" key="7">
    <source>
        <dbReference type="ARBA" id="ARBA00022989"/>
    </source>
</evidence>
<dbReference type="Pfam" id="PF00474">
    <property type="entry name" value="SSF"/>
    <property type="match status" value="1"/>
</dbReference>
<evidence type="ECO:0000256" key="9">
    <source>
        <dbReference type="ARBA" id="ARBA00023065"/>
    </source>
</evidence>
<keyword evidence="3" id="KW-0813">Transport</keyword>
<evidence type="ECO:0000256" key="2">
    <source>
        <dbReference type="ARBA" id="ARBA00006434"/>
    </source>
</evidence>
<evidence type="ECO:0000256" key="3">
    <source>
        <dbReference type="ARBA" id="ARBA00022448"/>
    </source>
</evidence>
<dbReference type="InterPro" id="IPR038377">
    <property type="entry name" value="Na/Glc_symporter_sf"/>
</dbReference>
<feature type="transmembrane region" description="Helical" evidence="14">
    <location>
        <begin position="401"/>
        <end position="422"/>
    </location>
</feature>
<feature type="compositionally biased region" description="Basic and acidic residues" evidence="13">
    <location>
        <begin position="565"/>
        <end position="577"/>
    </location>
</feature>
<dbReference type="PANTHER" id="PTHR48086:SF3">
    <property type="entry name" value="SODIUM_PROLINE SYMPORTER"/>
    <property type="match status" value="1"/>
</dbReference>
<evidence type="ECO:0000256" key="5">
    <source>
        <dbReference type="ARBA" id="ARBA00022692"/>
    </source>
</evidence>
<keyword evidence="5 14" id="KW-0812">Transmembrane</keyword>
<accession>L1JBT9</accession>
<protein>
    <recommendedName>
        <fullName evidence="18">Sodium/solute symporter</fullName>
    </recommendedName>
</protein>
<dbReference type="InterPro" id="IPR050277">
    <property type="entry name" value="Sodium:Solute_Symporter"/>
</dbReference>
<feature type="transmembrane region" description="Helical" evidence="14">
    <location>
        <begin position="210"/>
        <end position="230"/>
    </location>
</feature>
<feature type="transmembrane region" description="Helical" evidence="14">
    <location>
        <begin position="521"/>
        <end position="544"/>
    </location>
</feature>
<evidence type="ECO:0000256" key="11">
    <source>
        <dbReference type="ARBA" id="ARBA00023201"/>
    </source>
</evidence>
<gene>
    <name evidence="15" type="ORF">GUITHDRAFT_94455</name>
</gene>
<evidence type="ECO:0000313" key="15">
    <source>
        <dbReference type="EMBL" id="EKX46008.1"/>
    </source>
</evidence>
<evidence type="ECO:0000256" key="4">
    <source>
        <dbReference type="ARBA" id="ARBA00022475"/>
    </source>
</evidence>
<evidence type="ECO:0000256" key="6">
    <source>
        <dbReference type="ARBA" id="ARBA00022847"/>
    </source>
</evidence>
<keyword evidence="8" id="KW-0915">Sodium</keyword>
<evidence type="ECO:0000256" key="10">
    <source>
        <dbReference type="ARBA" id="ARBA00023136"/>
    </source>
</evidence>
<dbReference type="Proteomes" id="UP000011087">
    <property type="component" value="Unassembled WGS sequence"/>
</dbReference>
<feature type="transmembrane region" description="Helical" evidence="14">
    <location>
        <begin position="336"/>
        <end position="357"/>
    </location>
</feature>
<evidence type="ECO:0000256" key="13">
    <source>
        <dbReference type="SAM" id="MobiDB-lite"/>
    </source>
</evidence>
<reference evidence="17" key="2">
    <citation type="submission" date="2012-11" db="EMBL/GenBank/DDBJ databases">
        <authorList>
            <person name="Kuo A."/>
            <person name="Curtis B.A."/>
            <person name="Tanifuji G."/>
            <person name="Burki F."/>
            <person name="Gruber A."/>
            <person name="Irimia M."/>
            <person name="Maruyama S."/>
            <person name="Arias M.C."/>
            <person name="Ball S.G."/>
            <person name="Gile G.H."/>
            <person name="Hirakawa Y."/>
            <person name="Hopkins J.F."/>
            <person name="Rensing S.A."/>
            <person name="Schmutz J."/>
            <person name="Symeonidi A."/>
            <person name="Elias M."/>
            <person name="Eveleigh R.J."/>
            <person name="Herman E.K."/>
            <person name="Klute M.J."/>
            <person name="Nakayama T."/>
            <person name="Obornik M."/>
            <person name="Reyes-Prieto A."/>
            <person name="Armbrust E.V."/>
            <person name="Aves S.J."/>
            <person name="Beiko R.G."/>
            <person name="Coutinho P."/>
            <person name="Dacks J.B."/>
            <person name="Durnford D.G."/>
            <person name="Fast N.M."/>
            <person name="Green B.R."/>
            <person name="Grisdale C."/>
            <person name="Hempe F."/>
            <person name="Henrissat B."/>
            <person name="Hoppner M.P."/>
            <person name="Ishida K.-I."/>
            <person name="Kim E."/>
            <person name="Koreny L."/>
            <person name="Kroth P.G."/>
            <person name="Liu Y."/>
            <person name="Malik S.-B."/>
            <person name="Maier U.G."/>
            <person name="McRose D."/>
            <person name="Mock T."/>
            <person name="Neilson J.A."/>
            <person name="Onodera N.T."/>
            <person name="Poole A.M."/>
            <person name="Pritham E.J."/>
            <person name="Richards T.A."/>
            <person name="Rocap G."/>
            <person name="Roy S.W."/>
            <person name="Sarai C."/>
            <person name="Schaack S."/>
            <person name="Shirato S."/>
            <person name="Slamovits C.H."/>
            <person name="Spencer D.F."/>
            <person name="Suzuki S."/>
            <person name="Worden A.Z."/>
            <person name="Zauner S."/>
            <person name="Barry K."/>
            <person name="Bell C."/>
            <person name="Bharti A.K."/>
            <person name="Crow J.A."/>
            <person name="Grimwood J."/>
            <person name="Kramer R."/>
            <person name="Lindquist E."/>
            <person name="Lucas S."/>
            <person name="Salamov A."/>
            <person name="McFadden G.I."/>
            <person name="Lane C.E."/>
            <person name="Keeling P.J."/>
            <person name="Gray M.W."/>
            <person name="Grigoriev I.V."/>
            <person name="Archibald J.M."/>
        </authorList>
    </citation>
    <scope>NUCLEOTIDE SEQUENCE</scope>
    <source>
        <strain evidence="17">CCMP2712</strain>
    </source>
</reference>
<keyword evidence="10 14" id="KW-0472">Membrane</keyword>
<proteinExistence type="inferred from homology"/>
<dbReference type="PaxDb" id="55529-EKX46008"/>
<dbReference type="KEGG" id="gtt:GUITHDRAFT_94455"/>
<evidence type="ECO:0000313" key="16">
    <source>
        <dbReference type="EnsemblProtists" id="EKX46008"/>
    </source>
</evidence>
<dbReference type="GO" id="GO:0005886">
    <property type="term" value="C:plasma membrane"/>
    <property type="evidence" value="ECO:0007669"/>
    <property type="project" value="UniProtKB-SubCell"/>
</dbReference>
<feature type="transmembrane region" description="Helical" evidence="14">
    <location>
        <begin position="242"/>
        <end position="263"/>
    </location>
</feature>
<keyword evidence="4" id="KW-1003">Cell membrane</keyword>
<dbReference type="OMA" id="VWILQIF"/>
<feature type="transmembrane region" description="Helical" evidence="14">
    <location>
        <begin position="369"/>
        <end position="389"/>
    </location>
</feature>
<feature type="region of interest" description="Disordered" evidence="13">
    <location>
        <begin position="565"/>
        <end position="599"/>
    </location>
</feature>
<feature type="transmembrane region" description="Helical" evidence="14">
    <location>
        <begin position="292"/>
        <end position="316"/>
    </location>
</feature>
<dbReference type="EnsemblProtists" id="EKX46008">
    <property type="protein sequence ID" value="EKX46008"/>
    <property type="gene ID" value="GUITHDRAFT_94455"/>
</dbReference>
<feature type="transmembrane region" description="Helical" evidence="14">
    <location>
        <begin position="117"/>
        <end position="137"/>
    </location>
</feature>
<dbReference type="HOGENOM" id="CLU_439033_0_0_1"/>
<dbReference type="EMBL" id="JH992996">
    <property type="protein sequence ID" value="EKX46008.1"/>
    <property type="molecule type" value="Genomic_DNA"/>
</dbReference>
<dbReference type="RefSeq" id="XP_005832988.1">
    <property type="nucleotide sequence ID" value="XM_005832931.1"/>
</dbReference>
<reference evidence="16" key="3">
    <citation type="submission" date="2015-06" db="UniProtKB">
        <authorList>
            <consortium name="EnsemblProtists"/>
        </authorList>
    </citation>
    <scope>IDENTIFICATION</scope>
</reference>
<evidence type="ECO:0000256" key="12">
    <source>
        <dbReference type="RuleBase" id="RU362091"/>
    </source>
</evidence>
<dbReference type="AlphaFoldDB" id="L1JBT9"/>
<organism evidence="15">
    <name type="scientific">Guillardia theta (strain CCMP2712)</name>
    <name type="common">Cryptophyte</name>
    <dbReference type="NCBI Taxonomy" id="905079"/>
    <lineage>
        <taxon>Eukaryota</taxon>
        <taxon>Cryptophyceae</taxon>
        <taxon>Pyrenomonadales</taxon>
        <taxon>Geminigeraceae</taxon>
        <taxon>Guillardia</taxon>
    </lineage>
</organism>
<evidence type="ECO:0008006" key="18">
    <source>
        <dbReference type="Google" id="ProtNLM"/>
    </source>
</evidence>
<dbReference type="PANTHER" id="PTHR48086">
    <property type="entry name" value="SODIUM/PROLINE SYMPORTER-RELATED"/>
    <property type="match status" value="1"/>
</dbReference>
<comment type="subcellular location">
    <subcellularLocation>
        <location evidence="1">Cell membrane</location>
        <topology evidence="1">Multi-pass membrane protein</topology>
    </subcellularLocation>
</comment>
<feature type="transmembrane region" description="Helical" evidence="14">
    <location>
        <begin position="144"/>
        <end position="161"/>
    </location>
</feature>
<dbReference type="PROSITE" id="PS50283">
    <property type="entry name" value="NA_SOLUT_SYMP_3"/>
    <property type="match status" value="1"/>
</dbReference>
<keyword evidence="7 14" id="KW-1133">Transmembrane helix</keyword>
<dbReference type="GeneID" id="17302803"/>
<keyword evidence="11" id="KW-0739">Sodium transport</keyword>
<dbReference type="GO" id="GO:0015293">
    <property type="term" value="F:symporter activity"/>
    <property type="evidence" value="ECO:0007669"/>
    <property type="project" value="UniProtKB-KW"/>
</dbReference>
<evidence type="ECO:0000256" key="14">
    <source>
        <dbReference type="SAM" id="Phobius"/>
    </source>
</evidence>
<name>L1JBT9_GUITC</name>
<evidence type="ECO:0000256" key="1">
    <source>
        <dbReference type="ARBA" id="ARBA00004651"/>
    </source>
</evidence>
<dbReference type="eggNOG" id="ENOG502QWGR">
    <property type="taxonomic scope" value="Eukaryota"/>
</dbReference>
<feature type="transmembrane region" description="Helical" evidence="14">
    <location>
        <begin position="20"/>
        <end position="43"/>
    </location>
</feature>
<keyword evidence="17" id="KW-1185">Reference proteome</keyword>
<dbReference type="STRING" id="905079.L1JBT9"/>
<dbReference type="OrthoDB" id="546820at2759"/>
<evidence type="ECO:0000256" key="8">
    <source>
        <dbReference type="ARBA" id="ARBA00023053"/>
    </source>
</evidence>
<reference evidence="15 17" key="1">
    <citation type="journal article" date="2012" name="Nature">
        <title>Algal genomes reveal evolutionary mosaicism and the fate of nucleomorphs.</title>
        <authorList>
            <consortium name="DOE Joint Genome Institute"/>
            <person name="Curtis B.A."/>
            <person name="Tanifuji G."/>
            <person name="Burki F."/>
            <person name="Gruber A."/>
            <person name="Irimia M."/>
            <person name="Maruyama S."/>
            <person name="Arias M.C."/>
            <person name="Ball S.G."/>
            <person name="Gile G.H."/>
            <person name="Hirakawa Y."/>
            <person name="Hopkins J.F."/>
            <person name="Kuo A."/>
            <person name="Rensing S.A."/>
            <person name="Schmutz J."/>
            <person name="Symeonidi A."/>
            <person name="Elias M."/>
            <person name="Eveleigh R.J."/>
            <person name="Herman E.K."/>
            <person name="Klute M.J."/>
            <person name="Nakayama T."/>
            <person name="Obornik M."/>
            <person name="Reyes-Prieto A."/>
            <person name="Armbrust E.V."/>
            <person name="Aves S.J."/>
            <person name="Beiko R.G."/>
            <person name="Coutinho P."/>
            <person name="Dacks J.B."/>
            <person name="Durnford D.G."/>
            <person name="Fast N.M."/>
            <person name="Green B.R."/>
            <person name="Grisdale C.J."/>
            <person name="Hempel F."/>
            <person name="Henrissat B."/>
            <person name="Hoppner M.P."/>
            <person name="Ishida K."/>
            <person name="Kim E."/>
            <person name="Koreny L."/>
            <person name="Kroth P.G."/>
            <person name="Liu Y."/>
            <person name="Malik S.B."/>
            <person name="Maier U.G."/>
            <person name="McRose D."/>
            <person name="Mock T."/>
            <person name="Neilson J.A."/>
            <person name="Onodera N.T."/>
            <person name="Poole A.M."/>
            <person name="Pritham E.J."/>
            <person name="Richards T.A."/>
            <person name="Rocap G."/>
            <person name="Roy S.W."/>
            <person name="Sarai C."/>
            <person name="Schaack S."/>
            <person name="Shirato S."/>
            <person name="Slamovits C.H."/>
            <person name="Spencer D.F."/>
            <person name="Suzuki S."/>
            <person name="Worden A.Z."/>
            <person name="Zauner S."/>
            <person name="Barry K."/>
            <person name="Bell C."/>
            <person name="Bharti A.K."/>
            <person name="Crow J.A."/>
            <person name="Grimwood J."/>
            <person name="Kramer R."/>
            <person name="Lindquist E."/>
            <person name="Lucas S."/>
            <person name="Salamov A."/>
            <person name="McFadden G.I."/>
            <person name="Lane C.E."/>
            <person name="Keeling P.J."/>
            <person name="Gray M.W."/>
            <person name="Grigoriev I.V."/>
            <person name="Archibald J.M."/>
        </authorList>
    </citation>
    <scope>NUCLEOTIDE SEQUENCE</scope>
    <source>
        <strain evidence="15 17">CCMP2712</strain>
    </source>
</reference>
<feature type="transmembrane region" description="Helical" evidence="14">
    <location>
        <begin position="434"/>
        <end position="456"/>
    </location>
</feature>
<dbReference type="InterPro" id="IPR001734">
    <property type="entry name" value="Na/solute_symporter"/>
</dbReference>
<keyword evidence="9" id="KW-0406">Ion transport</keyword>
<dbReference type="GO" id="GO:0006814">
    <property type="term" value="P:sodium ion transport"/>
    <property type="evidence" value="ECO:0007669"/>
    <property type="project" value="UniProtKB-KW"/>
</dbReference>
<dbReference type="Gene3D" id="1.20.1730.10">
    <property type="entry name" value="Sodium/glucose cotransporter"/>
    <property type="match status" value="1"/>
</dbReference>
<evidence type="ECO:0000313" key="17">
    <source>
        <dbReference type="Proteomes" id="UP000011087"/>
    </source>
</evidence>